<comment type="caution">
    <text evidence="4">The sequence shown here is derived from an EMBL/GenBank/DDBJ whole genome shotgun (WGS) entry which is preliminary data.</text>
</comment>
<organism evidence="4 5">
    <name type="scientific">Lederbergia galactosidilytica</name>
    <dbReference type="NCBI Taxonomy" id="217031"/>
    <lineage>
        <taxon>Bacteria</taxon>
        <taxon>Bacillati</taxon>
        <taxon>Bacillota</taxon>
        <taxon>Bacilli</taxon>
        <taxon>Bacillales</taxon>
        <taxon>Bacillaceae</taxon>
        <taxon>Lederbergia</taxon>
    </lineage>
</organism>
<dbReference type="RefSeq" id="WP_057988600.1">
    <property type="nucleotide sequence ID" value="NZ_LDJR01000028.1"/>
</dbReference>
<evidence type="ECO:0000259" key="2">
    <source>
        <dbReference type="Pfam" id="PF23493"/>
    </source>
</evidence>
<dbReference type="Pfam" id="PF23494">
    <property type="entry name" value="bPH_10"/>
    <property type="match status" value="1"/>
</dbReference>
<evidence type="ECO:0000313" key="4">
    <source>
        <dbReference type="EMBL" id="OAK73878.1"/>
    </source>
</evidence>
<feature type="domain" description="YqeB PH" evidence="3">
    <location>
        <begin position="8"/>
        <end position="158"/>
    </location>
</feature>
<dbReference type="InterPro" id="IPR056411">
    <property type="entry name" value="CysS_C"/>
</dbReference>
<keyword evidence="1" id="KW-1133">Transmembrane helix</keyword>
<evidence type="ECO:0000256" key="1">
    <source>
        <dbReference type="SAM" id="Phobius"/>
    </source>
</evidence>
<name>A0A178A463_9BACI</name>
<reference evidence="4 5" key="1">
    <citation type="submission" date="2015-05" db="EMBL/GenBank/DDBJ databases">
        <title>Comparison of genome.</title>
        <authorList>
            <person name="Zheng Z."/>
            <person name="Sun M."/>
        </authorList>
    </citation>
    <scope>NUCLEOTIDE SEQUENCE [LARGE SCALE GENOMIC DNA]</scope>
    <source>
        <strain evidence="4 5">G25-74</strain>
    </source>
</reference>
<evidence type="ECO:0000313" key="5">
    <source>
        <dbReference type="Proteomes" id="UP000077881"/>
    </source>
</evidence>
<evidence type="ECO:0000259" key="3">
    <source>
        <dbReference type="Pfam" id="PF23494"/>
    </source>
</evidence>
<dbReference type="PATRIC" id="fig|217031.6.peg.1178"/>
<keyword evidence="5" id="KW-1185">Reference proteome</keyword>
<feature type="domain" description="Cysteinyl-tRNA ligase anticodon binding" evidence="2">
    <location>
        <begin position="175"/>
        <end position="225"/>
    </location>
</feature>
<keyword evidence="1" id="KW-0472">Membrane</keyword>
<feature type="transmembrane region" description="Helical" evidence="1">
    <location>
        <begin position="64"/>
        <end position="84"/>
    </location>
</feature>
<dbReference type="OrthoDB" id="5145029at2"/>
<gene>
    <name evidence="4" type="ORF">ABB05_05455</name>
</gene>
<feature type="transmembrane region" description="Helical" evidence="1">
    <location>
        <begin position="20"/>
        <end position="44"/>
    </location>
</feature>
<dbReference type="AlphaFoldDB" id="A0A178A463"/>
<keyword evidence="1" id="KW-0812">Transmembrane</keyword>
<sequence length="236" mass="27233">MRTDDQQTIIGYTRTTGIVLFGVLGGLGFFIGYFLPQIATWALTLPWVPFQGPLKLIHFFQGDWIHIVLAIIGLIAGIVLAFIAKREILILKITDQEIKLEIKEQVQTLLKNEIAAIFPDGKQLVFLGKSGYELARENNDESLKKVEEAFRFHDYPWSGMGDPFKEEYHRWIPDTPDLSPTVNAILQAREKALQEKKEEDIKDFRLELAKLGYIIRDEKTRQFWRPVIKDTSNKED</sequence>
<proteinExistence type="predicted"/>
<dbReference type="InterPro" id="IPR057798">
    <property type="entry name" value="PH_YqeB"/>
</dbReference>
<dbReference type="STRING" id="217031.ABB05_05455"/>
<protein>
    <submittedName>
        <fullName evidence="4">Uncharacterized protein</fullName>
    </submittedName>
</protein>
<accession>A0A178A463</accession>
<dbReference type="Proteomes" id="UP000077881">
    <property type="component" value="Unassembled WGS sequence"/>
</dbReference>
<dbReference type="Pfam" id="PF23493">
    <property type="entry name" value="CysS_C"/>
    <property type="match status" value="1"/>
</dbReference>
<dbReference type="EMBL" id="LDJR01000028">
    <property type="protein sequence ID" value="OAK73878.1"/>
    <property type="molecule type" value="Genomic_DNA"/>
</dbReference>